<dbReference type="PANTHER" id="PTHR23502">
    <property type="entry name" value="MAJOR FACILITATOR SUPERFAMILY"/>
    <property type="match status" value="1"/>
</dbReference>
<evidence type="ECO:0000256" key="1">
    <source>
        <dbReference type="ARBA" id="ARBA00004651"/>
    </source>
</evidence>
<dbReference type="SUPFAM" id="SSF103473">
    <property type="entry name" value="MFS general substrate transporter"/>
    <property type="match status" value="1"/>
</dbReference>
<feature type="transmembrane region" description="Helical" evidence="8">
    <location>
        <begin position="83"/>
        <end position="102"/>
    </location>
</feature>
<evidence type="ECO:0000259" key="9">
    <source>
        <dbReference type="PROSITE" id="PS50850"/>
    </source>
</evidence>
<name>A0A7M3T5U1_9RHOB</name>
<dbReference type="PROSITE" id="PS50850">
    <property type="entry name" value="MFS"/>
    <property type="match status" value="1"/>
</dbReference>
<dbReference type="GO" id="GO:0005886">
    <property type="term" value="C:plasma membrane"/>
    <property type="evidence" value="ECO:0007669"/>
    <property type="project" value="UniProtKB-SubCell"/>
</dbReference>
<dbReference type="KEGG" id="hdh:G5B40_19150"/>
<keyword evidence="11" id="KW-1185">Reference proteome</keyword>
<keyword evidence="7 8" id="KW-0472">Membrane</keyword>
<keyword evidence="3 8" id="KW-0813">Transport</keyword>
<feature type="transmembrane region" description="Helical" evidence="8">
    <location>
        <begin position="313"/>
        <end position="335"/>
    </location>
</feature>
<feature type="transmembrane region" description="Helical" evidence="8">
    <location>
        <begin position="258"/>
        <end position="279"/>
    </location>
</feature>
<comment type="similarity">
    <text evidence="2 8">Belongs to the major facilitator superfamily. Bcr/CmlA family.</text>
</comment>
<dbReference type="GO" id="GO:1990961">
    <property type="term" value="P:xenobiotic detoxification by transmembrane export across the plasma membrane"/>
    <property type="evidence" value="ECO:0007669"/>
    <property type="project" value="InterPro"/>
</dbReference>
<feature type="transmembrane region" description="Helical" evidence="8">
    <location>
        <begin position="141"/>
        <end position="165"/>
    </location>
</feature>
<dbReference type="InterPro" id="IPR004812">
    <property type="entry name" value="Efflux_drug-R_Bcr/CmlA"/>
</dbReference>
<gene>
    <name evidence="10" type="ORF">G5B40_19150</name>
</gene>
<sequence length="404" mass="42056">MIGRNGEGRTKAGSVRFIVILATISALGPFSLDMYLPAMPAMADALEANPSLLQMTITGYLIGVAVGPLFLGPLSDAWGRIRAQTLFLLLYAVMSVACALAPNAEALIGFRIAQAVAAGAAMTSSRAMLSDVFAGDALSRATSLMMTIFTLGPVLAPMLGAWILIFAGWRGIFGALVVLSLAACLLMRLLPETLPPERRRPYAARAVVQGYVGIMRQPAARRYLGSTFSFAFMFFGMLAASPFIFIDHFGMSPQGFGYLFASISAAALGGNILNARLVFRFGYERMLAGATVALGCVGAAMALIVATGAGGLWGVYAGMLLLMAIFHISIANTLAGVMRIAADRAGAASAALAFWRFLGGALGTVTVGAFNTSHPWPLALAICVAAVGAAAALTLWRAGAPDAR</sequence>
<feature type="domain" description="Major facilitator superfamily (MFS) profile" evidence="9">
    <location>
        <begin position="17"/>
        <end position="400"/>
    </location>
</feature>
<dbReference type="Pfam" id="PF07690">
    <property type="entry name" value="MFS_1"/>
    <property type="match status" value="1"/>
</dbReference>
<feature type="transmembrane region" description="Helical" evidence="8">
    <location>
        <begin position="12"/>
        <end position="32"/>
    </location>
</feature>
<feature type="transmembrane region" description="Helical" evidence="8">
    <location>
        <begin position="286"/>
        <end position="307"/>
    </location>
</feature>
<protein>
    <recommendedName>
        <fullName evidence="8">Bcr/CflA family efflux transporter</fullName>
    </recommendedName>
</protein>
<dbReference type="InterPro" id="IPR011701">
    <property type="entry name" value="MFS"/>
</dbReference>
<dbReference type="AlphaFoldDB" id="A0A7M3T5U1"/>
<evidence type="ECO:0000256" key="2">
    <source>
        <dbReference type="ARBA" id="ARBA00006236"/>
    </source>
</evidence>
<feature type="transmembrane region" description="Helical" evidence="8">
    <location>
        <begin position="223"/>
        <end position="246"/>
    </location>
</feature>
<dbReference type="NCBIfam" id="TIGR00710">
    <property type="entry name" value="efflux_Bcr_CflA"/>
    <property type="match status" value="1"/>
</dbReference>
<dbReference type="PANTHER" id="PTHR23502:SF132">
    <property type="entry name" value="POLYAMINE TRANSPORTER 2-RELATED"/>
    <property type="match status" value="1"/>
</dbReference>
<dbReference type="InterPro" id="IPR020846">
    <property type="entry name" value="MFS_dom"/>
</dbReference>
<keyword evidence="5 8" id="KW-0812">Transmembrane</keyword>
<feature type="transmembrane region" description="Helical" evidence="8">
    <location>
        <begin position="52"/>
        <end position="71"/>
    </location>
</feature>
<dbReference type="GO" id="GO:0042910">
    <property type="term" value="F:xenobiotic transmembrane transporter activity"/>
    <property type="evidence" value="ECO:0007669"/>
    <property type="project" value="InterPro"/>
</dbReference>
<proteinExistence type="inferred from homology"/>
<evidence type="ECO:0000256" key="3">
    <source>
        <dbReference type="ARBA" id="ARBA00022448"/>
    </source>
</evidence>
<evidence type="ECO:0000256" key="5">
    <source>
        <dbReference type="ARBA" id="ARBA00022692"/>
    </source>
</evidence>
<reference evidence="10 11" key="1">
    <citation type="submission" date="2020-02" db="EMBL/GenBank/DDBJ databases">
        <title>complete genome sequence of Rhodobacteraceae bacterium.</title>
        <authorList>
            <person name="Park J."/>
            <person name="Kim Y.-S."/>
            <person name="Kim K.-H."/>
        </authorList>
    </citation>
    <scope>NUCLEOTIDE SEQUENCE [LARGE SCALE GENOMIC DNA]</scope>
    <source>
        <strain evidence="10 11">RR4-56</strain>
    </source>
</reference>
<organism evidence="10 11">
    <name type="scientific">Pikeienuella piscinae</name>
    <dbReference type="NCBI Taxonomy" id="2748098"/>
    <lineage>
        <taxon>Bacteria</taxon>
        <taxon>Pseudomonadati</taxon>
        <taxon>Pseudomonadota</taxon>
        <taxon>Alphaproteobacteria</taxon>
        <taxon>Rhodobacterales</taxon>
        <taxon>Paracoccaceae</taxon>
        <taxon>Pikeienuella</taxon>
    </lineage>
</organism>
<keyword evidence="6 8" id="KW-1133">Transmembrane helix</keyword>
<dbReference type="RefSeq" id="WP_165102189.1">
    <property type="nucleotide sequence ID" value="NZ_CP049056.1"/>
</dbReference>
<keyword evidence="4" id="KW-1003">Cell membrane</keyword>
<evidence type="ECO:0000313" key="11">
    <source>
        <dbReference type="Proteomes" id="UP000503336"/>
    </source>
</evidence>
<keyword evidence="8" id="KW-0997">Cell inner membrane</keyword>
<feature type="transmembrane region" description="Helical" evidence="8">
    <location>
        <begin position="108"/>
        <end position="129"/>
    </location>
</feature>
<evidence type="ECO:0000256" key="7">
    <source>
        <dbReference type="ARBA" id="ARBA00023136"/>
    </source>
</evidence>
<feature type="transmembrane region" description="Helical" evidence="8">
    <location>
        <begin position="376"/>
        <end position="396"/>
    </location>
</feature>
<evidence type="ECO:0000256" key="8">
    <source>
        <dbReference type="RuleBase" id="RU365088"/>
    </source>
</evidence>
<feature type="transmembrane region" description="Helical" evidence="8">
    <location>
        <begin position="347"/>
        <end position="370"/>
    </location>
</feature>
<dbReference type="InterPro" id="IPR036259">
    <property type="entry name" value="MFS_trans_sf"/>
</dbReference>
<dbReference type="EMBL" id="CP049056">
    <property type="protein sequence ID" value="QIE57372.1"/>
    <property type="molecule type" value="Genomic_DNA"/>
</dbReference>
<dbReference type="Gene3D" id="1.20.1720.10">
    <property type="entry name" value="Multidrug resistance protein D"/>
    <property type="match status" value="1"/>
</dbReference>
<evidence type="ECO:0000256" key="4">
    <source>
        <dbReference type="ARBA" id="ARBA00022475"/>
    </source>
</evidence>
<dbReference type="Proteomes" id="UP000503336">
    <property type="component" value="Chromosome"/>
</dbReference>
<evidence type="ECO:0000313" key="10">
    <source>
        <dbReference type="EMBL" id="QIE57372.1"/>
    </source>
</evidence>
<evidence type="ECO:0000256" key="6">
    <source>
        <dbReference type="ARBA" id="ARBA00022989"/>
    </source>
</evidence>
<comment type="subcellular location">
    <subcellularLocation>
        <location evidence="8">Cell inner membrane</location>
        <topology evidence="8">Multi-pass membrane protein</topology>
    </subcellularLocation>
    <subcellularLocation>
        <location evidence="1">Cell membrane</location>
        <topology evidence="1">Multi-pass membrane protein</topology>
    </subcellularLocation>
</comment>
<dbReference type="CDD" id="cd17320">
    <property type="entry name" value="MFS_MdfA_MDR_like"/>
    <property type="match status" value="1"/>
</dbReference>
<accession>A0A7M3T5U1</accession>
<feature type="transmembrane region" description="Helical" evidence="8">
    <location>
        <begin position="171"/>
        <end position="190"/>
    </location>
</feature>